<sequence length="24" mass="2988">MVLLMFRKRRLSWPHSDRSATSRR</sequence>
<dbReference type="AlphaFoldDB" id="A0A0E9PLZ4"/>
<name>A0A0E9PLZ4_ANGAN</name>
<reference evidence="1" key="2">
    <citation type="journal article" date="2015" name="Fish Shellfish Immunol.">
        <title>Early steps in the European eel (Anguilla anguilla)-Vibrio vulnificus interaction in the gills: Role of the RtxA13 toxin.</title>
        <authorList>
            <person name="Callol A."/>
            <person name="Pajuelo D."/>
            <person name="Ebbesson L."/>
            <person name="Teles M."/>
            <person name="MacKenzie S."/>
            <person name="Amaro C."/>
        </authorList>
    </citation>
    <scope>NUCLEOTIDE SEQUENCE</scope>
</reference>
<dbReference type="EMBL" id="GBXM01103048">
    <property type="protein sequence ID" value="JAH05529.1"/>
    <property type="molecule type" value="Transcribed_RNA"/>
</dbReference>
<organism evidence="1">
    <name type="scientific">Anguilla anguilla</name>
    <name type="common">European freshwater eel</name>
    <name type="synonym">Muraena anguilla</name>
    <dbReference type="NCBI Taxonomy" id="7936"/>
    <lineage>
        <taxon>Eukaryota</taxon>
        <taxon>Metazoa</taxon>
        <taxon>Chordata</taxon>
        <taxon>Craniata</taxon>
        <taxon>Vertebrata</taxon>
        <taxon>Euteleostomi</taxon>
        <taxon>Actinopterygii</taxon>
        <taxon>Neopterygii</taxon>
        <taxon>Teleostei</taxon>
        <taxon>Anguilliformes</taxon>
        <taxon>Anguillidae</taxon>
        <taxon>Anguilla</taxon>
    </lineage>
</organism>
<proteinExistence type="predicted"/>
<protein>
    <submittedName>
        <fullName evidence="1">Uncharacterized protein</fullName>
    </submittedName>
</protein>
<evidence type="ECO:0000313" key="1">
    <source>
        <dbReference type="EMBL" id="JAH05529.1"/>
    </source>
</evidence>
<accession>A0A0E9PLZ4</accession>
<reference evidence="1" key="1">
    <citation type="submission" date="2014-11" db="EMBL/GenBank/DDBJ databases">
        <authorList>
            <person name="Amaro Gonzalez C."/>
        </authorList>
    </citation>
    <scope>NUCLEOTIDE SEQUENCE</scope>
</reference>